<dbReference type="Pfam" id="PF21746">
    <property type="entry name" value="DUF6869"/>
    <property type="match status" value="1"/>
</dbReference>
<name>A0ABV6X2H5_9ACTN</name>
<protein>
    <submittedName>
        <fullName evidence="2">DUF6869 domain-containing protein</fullName>
    </submittedName>
</protein>
<dbReference type="Proteomes" id="UP001592530">
    <property type="component" value="Unassembled WGS sequence"/>
</dbReference>
<accession>A0ABV6X2H5</accession>
<comment type="caution">
    <text evidence="2">The sequence shown here is derived from an EMBL/GenBank/DDBJ whole genome shotgun (WGS) entry which is preliminary data.</text>
</comment>
<organism evidence="2 3">
    <name type="scientific">Streptacidiphilus alkalitolerans</name>
    <dbReference type="NCBI Taxonomy" id="3342712"/>
    <lineage>
        <taxon>Bacteria</taxon>
        <taxon>Bacillati</taxon>
        <taxon>Actinomycetota</taxon>
        <taxon>Actinomycetes</taxon>
        <taxon>Kitasatosporales</taxon>
        <taxon>Streptomycetaceae</taxon>
        <taxon>Streptacidiphilus</taxon>
    </lineage>
</organism>
<evidence type="ECO:0000313" key="3">
    <source>
        <dbReference type="Proteomes" id="UP001592530"/>
    </source>
</evidence>
<dbReference type="EMBL" id="JBHEZY010000006">
    <property type="protein sequence ID" value="MFC1432486.1"/>
    <property type="molecule type" value="Genomic_DNA"/>
</dbReference>
<dbReference type="RefSeq" id="WP_380554369.1">
    <property type="nucleotide sequence ID" value="NZ_JBHEZY010000006.1"/>
</dbReference>
<evidence type="ECO:0000313" key="2">
    <source>
        <dbReference type="EMBL" id="MFC1432486.1"/>
    </source>
</evidence>
<feature type="domain" description="DUF6869" evidence="1">
    <location>
        <begin position="47"/>
        <end position="116"/>
    </location>
</feature>
<dbReference type="InterPro" id="IPR049221">
    <property type="entry name" value="DUF6869"/>
</dbReference>
<gene>
    <name evidence="2" type="ORF">ACEZDB_17695</name>
</gene>
<reference evidence="2 3" key="1">
    <citation type="submission" date="2024-09" db="EMBL/GenBank/DDBJ databases">
        <authorList>
            <person name="Lee S.D."/>
        </authorList>
    </citation>
    <scope>NUCLEOTIDE SEQUENCE [LARGE SCALE GENOMIC DNA]</scope>
    <source>
        <strain evidence="2 3">N1-3</strain>
    </source>
</reference>
<sequence length="142" mass="15561">MTEDFEGLACSWWEGTRLASGTREERTAWNLGEPADVDAGYEATVERIDQGDEGSLELVMTLLRSAPDDFGVVLVGAGPLEDLVKEHGNGLSLQIEQLARQCPLFTRALSSVWMSSGTLSPEAEGRLAPWIPTLRADRDRRS</sequence>
<proteinExistence type="predicted"/>
<evidence type="ECO:0000259" key="1">
    <source>
        <dbReference type="Pfam" id="PF21746"/>
    </source>
</evidence>